<dbReference type="SUPFAM" id="SSF54913">
    <property type="entry name" value="GlnB-like"/>
    <property type="match status" value="1"/>
</dbReference>
<dbReference type="GO" id="GO:0005829">
    <property type="term" value="C:cytosol"/>
    <property type="evidence" value="ECO:0007669"/>
    <property type="project" value="TreeGrafter"/>
</dbReference>
<sequence length="182" mass="20099">MRGLTTMTRTMAARSERPKLRRAGATHARRSPLSLTPRTRTLGWPRRALAKDSESIASLEAFPACEFFEVKAIVRPWRQDQVVSALLEVGVRGLTCVNVKGIGVQGATKERFMGKEYGKDDLVDKVQISIVVSRTQVQRVCSAVIDSARTGEIGDGKIFIHPVSDVIRIRTKERGAVSELPN</sequence>
<gene>
    <name evidence="4" type="ORF">HKI87_07g50940</name>
</gene>
<dbReference type="GO" id="GO:0005524">
    <property type="term" value="F:ATP binding"/>
    <property type="evidence" value="ECO:0007669"/>
    <property type="project" value="TreeGrafter"/>
</dbReference>
<dbReference type="PANTHER" id="PTHR30115">
    <property type="entry name" value="NITROGEN REGULATORY PROTEIN P-II"/>
    <property type="match status" value="1"/>
</dbReference>
<feature type="region of interest" description="Disordered" evidence="3">
    <location>
        <begin position="1"/>
        <end position="37"/>
    </location>
</feature>
<dbReference type="InterPro" id="IPR017918">
    <property type="entry name" value="N-reg_PII_CS"/>
</dbReference>
<dbReference type="PRINTS" id="PR00340">
    <property type="entry name" value="PIIGLNB"/>
</dbReference>
<dbReference type="PROSITE" id="PS51343">
    <property type="entry name" value="PII_GLNB_DOM"/>
    <property type="match status" value="1"/>
</dbReference>
<dbReference type="EMBL" id="CP151507">
    <property type="protein sequence ID" value="WZN63545.1"/>
    <property type="molecule type" value="Genomic_DNA"/>
</dbReference>
<comment type="similarity">
    <text evidence="2">Belongs to the P(II) protein family.</text>
</comment>
<feature type="compositionally biased region" description="Basic residues" evidence="3">
    <location>
        <begin position="19"/>
        <end position="30"/>
    </location>
</feature>
<dbReference type="SMART" id="SM00938">
    <property type="entry name" value="P-II"/>
    <property type="match status" value="1"/>
</dbReference>
<evidence type="ECO:0000313" key="5">
    <source>
        <dbReference type="Proteomes" id="UP001472866"/>
    </source>
</evidence>
<dbReference type="GO" id="GO:0006808">
    <property type="term" value="P:regulation of nitrogen utilization"/>
    <property type="evidence" value="ECO:0007669"/>
    <property type="project" value="InterPro"/>
</dbReference>
<evidence type="ECO:0000313" key="4">
    <source>
        <dbReference type="EMBL" id="WZN63545.1"/>
    </source>
</evidence>
<proteinExistence type="inferred from homology"/>
<dbReference type="PANTHER" id="PTHR30115:SF11">
    <property type="entry name" value="NITROGEN REGULATORY PROTEIN P-II HOMOLOG"/>
    <property type="match status" value="1"/>
</dbReference>
<evidence type="ECO:0000256" key="2">
    <source>
        <dbReference type="RuleBase" id="RU003936"/>
    </source>
</evidence>
<dbReference type="GO" id="GO:0030234">
    <property type="term" value="F:enzyme regulator activity"/>
    <property type="evidence" value="ECO:0007669"/>
    <property type="project" value="InterPro"/>
</dbReference>
<dbReference type="InterPro" id="IPR002187">
    <property type="entry name" value="N-reg_PII"/>
</dbReference>
<dbReference type="Pfam" id="PF00543">
    <property type="entry name" value="P-II"/>
    <property type="match status" value="1"/>
</dbReference>
<dbReference type="InterPro" id="IPR011322">
    <property type="entry name" value="N-reg_PII-like_a/b"/>
</dbReference>
<name>A0AAX4PD50_9CHLO</name>
<protein>
    <submittedName>
        <fullName evidence="4">Nitrogen regulatory protein PII</fullName>
    </submittedName>
</protein>
<keyword evidence="5" id="KW-1185">Reference proteome</keyword>
<dbReference type="PROSITE" id="PS00638">
    <property type="entry name" value="PII_GLNB_CTER"/>
    <property type="match status" value="1"/>
</dbReference>
<dbReference type="AlphaFoldDB" id="A0AAX4PD50"/>
<evidence type="ECO:0000256" key="3">
    <source>
        <dbReference type="SAM" id="MobiDB-lite"/>
    </source>
</evidence>
<organism evidence="4 5">
    <name type="scientific">Chloropicon roscoffensis</name>
    <dbReference type="NCBI Taxonomy" id="1461544"/>
    <lineage>
        <taxon>Eukaryota</taxon>
        <taxon>Viridiplantae</taxon>
        <taxon>Chlorophyta</taxon>
        <taxon>Chloropicophyceae</taxon>
        <taxon>Chloropicales</taxon>
        <taxon>Chloropicaceae</taxon>
        <taxon>Chloropicon</taxon>
    </lineage>
</organism>
<dbReference type="Gene3D" id="3.30.70.120">
    <property type="match status" value="1"/>
</dbReference>
<accession>A0AAX4PD50</accession>
<evidence type="ECO:0000256" key="1">
    <source>
        <dbReference type="PIRSR" id="PIRSR602187-50"/>
    </source>
</evidence>
<keyword evidence="1" id="KW-0597">Phosphoprotein</keyword>
<dbReference type="InterPro" id="IPR015867">
    <property type="entry name" value="N-reg_PII/ATP_PRibTrfase_C"/>
</dbReference>
<reference evidence="4 5" key="1">
    <citation type="submission" date="2024-03" db="EMBL/GenBank/DDBJ databases">
        <title>Complete genome sequence of the green alga Chloropicon roscoffensis RCC1871.</title>
        <authorList>
            <person name="Lemieux C."/>
            <person name="Pombert J.-F."/>
            <person name="Otis C."/>
            <person name="Turmel M."/>
        </authorList>
    </citation>
    <scope>NUCLEOTIDE SEQUENCE [LARGE SCALE GENOMIC DNA]</scope>
    <source>
        <strain evidence="4 5">RCC1871</strain>
    </source>
</reference>
<dbReference type="Proteomes" id="UP001472866">
    <property type="component" value="Chromosome 07"/>
</dbReference>
<feature type="modified residue" description="O-UMP-tyrosine" evidence="1">
    <location>
        <position position="117"/>
    </location>
</feature>